<comment type="caution">
    <text evidence="1">The sequence shown here is derived from an EMBL/GenBank/DDBJ whole genome shotgun (WGS) entry which is preliminary data.</text>
</comment>
<reference evidence="1 2" key="1">
    <citation type="submission" date="2022-04" db="EMBL/GenBank/DDBJ databases">
        <title>Positive selection, recombination, and allopatry shape intraspecific diversity of widespread and dominant cyanobacteria.</title>
        <authorList>
            <person name="Wei J."/>
            <person name="Shu W."/>
            <person name="Hu C."/>
        </authorList>
    </citation>
    <scope>NUCLEOTIDE SEQUENCE [LARGE SCALE GENOMIC DNA]</scope>
    <source>
        <strain evidence="1 2">GB2-A4</strain>
    </source>
</reference>
<keyword evidence="2" id="KW-1185">Reference proteome</keyword>
<evidence type="ECO:0000313" key="1">
    <source>
        <dbReference type="EMBL" id="MEP0817841.1"/>
    </source>
</evidence>
<dbReference type="RefSeq" id="WP_190434702.1">
    <property type="nucleotide sequence ID" value="NZ_JAMPKM010000006.1"/>
</dbReference>
<organism evidence="1 2">
    <name type="scientific">Trichocoleus desertorum GB2-A4</name>
    <dbReference type="NCBI Taxonomy" id="2933944"/>
    <lineage>
        <taxon>Bacteria</taxon>
        <taxon>Bacillati</taxon>
        <taxon>Cyanobacteriota</taxon>
        <taxon>Cyanophyceae</taxon>
        <taxon>Leptolyngbyales</taxon>
        <taxon>Trichocoleusaceae</taxon>
        <taxon>Trichocoleus</taxon>
    </lineage>
</organism>
<dbReference type="EMBL" id="JAMPKM010000006">
    <property type="protein sequence ID" value="MEP0817841.1"/>
    <property type="molecule type" value="Genomic_DNA"/>
</dbReference>
<accession>A0ABV0J7T1</accession>
<dbReference type="Proteomes" id="UP001464891">
    <property type="component" value="Unassembled WGS sequence"/>
</dbReference>
<protein>
    <submittedName>
        <fullName evidence="1">Uncharacterized protein</fullName>
    </submittedName>
</protein>
<name>A0ABV0J7T1_9CYAN</name>
<proteinExistence type="predicted"/>
<evidence type="ECO:0000313" key="2">
    <source>
        <dbReference type="Proteomes" id="UP001464891"/>
    </source>
</evidence>
<gene>
    <name evidence="1" type="ORF">NC998_12125</name>
</gene>
<sequence>MRLGDLGRSLSIETLDIATKSCSRKFTIVSTPKREFFRSQKLLACSTYQLQAP</sequence>